<proteinExistence type="predicted"/>
<sequence>MNVAVLAHERFPDRAKTAVGVLRYADYDVTAVLDRDRPGERVADHRPDVQDAPIVAGIDDVPEPVDAMVIGVAPIGGDFDESWRPDVREAIERGCDVLSGLHYFLAEDDEFAALADDHGVSLRDLRRPPADLSVADGRAREVDADVVLTVGTDCSTGKMTTSAELVAAARERGIDAALIPTGQTGVLIEDWGIVVDRVPSDFVAGAVERLVRERGDDHDLLVVEGQGSITHPAYSAVTCSILHGAMPDALVLCHEAGREAIHGYEEFPIPPVAEVRSLYEDLAAPVADTTVAAGALNTSGLADADANQAVVEYATAIDAPATDPVRFGADELLDAVR</sequence>
<evidence type="ECO:0000313" key="4">
    <source>
        <dbReference type="Proteomes" id="UP000199076"/>
    </source>
</evidence>
<accession>A0A1G7HZ41</accession>
<gene>
    <name evidence="3" type="ORF">SAMN05216218_103219</name>
</gene>
<evidence type="ECO:0000313" key="3">
    <source>
        <dbReference type="EMBL" id="SDF05807.1"/>
    </source>
</evidence>
<dbReference type="EMBL" id="FNBK01000003">
    <property type="protein sequence ID" value="SDF05807.1"/>
    <property type="molecule type" value="Genomic_DNA"/>
</dbReference>
<dbReference type="InterPro" id="IPR035402">
    <property type="entry name" value="DgcN-like_N"/>
</dbReference>
<name>A0A1G7HZ41_9EURY</name>
<dbReference type="SUPFAM" id="SSF52540">
    <property type="entry name" value="P-loop containing nucleoside triphosphate hydrolases"/>
    <property type="match status" value="1"/>
</dbReference>
<dbReference type="RefSeq" id="WP_092688999.1">
    <property type="nucleotide sequence ID" value="NZ_FNBK01000003.1"/>
</dbReference>
<keyword evidence="4" id="KW-1185">Reference proteome</keyword>
<dbReference type="Pfam" id="PF17396">
    <property type="entry name" value="DUF1611_N"/>
    <property type="match status" value="1"/>
</dbReference>
<dbReference type="PANTHER" id="PTHR40690">
    <property type="entry name" value="GLL3100 PROTEIN"/>
    <property type="match status" value="1"/>
</dbReference>
<dbReference type="PIRSF" id="PIRSF026760">
    <property type="entry name" value="UCP026760"/>
    <property type="match status" value="1"/>
</dbReference>
<dbReference type="Pfam" id="PF07755">
    <property type="entry name" value="DUF1611"/>
    <property type="match status" value="1"/>
</dbReference>
<evidence type="ECO:0000259" key="1">
    <source>
        <dbReference type="Pfam" id="PF07755"/>
    </source>
</evidence>
<dbReference type="Gene3D" id="3.40.50.300">
    <property type="entry name" value="P-loop containing nucleotide triphosphate hydrolases"/>
    <property type="match status" value="1"/>
</dbReference>
<dbReference type="AlphaFoldDB" id="A0A1G7HZ41"/>
<organism evidence="3 4">
    <name type="scientific">Halorientalis regularis</name>
    <dbReference type="NCBI Taxonomy" id="660518"/>
    <lineage>
        <taxon>Archaea</taxon>
        <taxon>Methanobacteriati</taxon>
        <taxon>Methanobacteriota</taxon>
        <taxon>Stenosarchaea group</taxon>
        <taxon>Halobacteria</taxon>
        <taxon>Halobacteriales</taxon>
        <taxon>Haloarculaceae</taxon>
        <taxon>Halorientalis</taxon>
    </lineage>
</organism>
<evidence type="ECO:0000259" key="2">
    <source>
        <dbReference type="Pfam" id="PF17396"/>
    </source>
</evidence>
<reference evidence="4" key="1">
    <citation type="submission" date="2016-10" db="EMBL/GenBank/DDBJ databases">
        <authorList>
            <person name="Varghese N."/>
            <person name="Submissions S."/>
        </authorList>
    </citation>
    <scope>NUCLEOTIDE SEQUENCE [LARGE SCALE GENOMIC DNA]</scope>
    <source>
        <strain evidence="4">IBRC-M 10760</strain>
    </source>
</reference>
<dbReference type="OrthoDB" id="30617at2157"/>
<dbReference type="Gene3D" id="3.40.50.720">
    <property type="entry name" value="NAD(P)-binding Rossmann-like Domain"/>
    <property type="match status" value="1"/>
</dbReference>
<dbReference type="Proteomes" id="UP000199076">
    <property type="component" value="Unassembled WGS sequence"/>
</dbReference>
<dbReference type="InterPro" id="IPR011669">
    <property type="entry name" value="DgcN-like"/>
</dbReference>
<dbReference type="PANTHER" id="PTHR40690:SF1">
    <property type="entry name" value="DUF1611 DOMAIN-CONTAINING PROTEIN"/>
    <property type="match status" value="1"/>
</dbReference>
<protein>
    <submittedName>
        <fullName evidence="3">Uncharacterized conserved protein, NAD-dependent epimerase/dehydratase family</fullName>
    </submittedName>
</protein>
<feature type="domain" description="D-glutamate N-acetyltransferase-like N-terminal" evidence="2">
    <location>
        <begin position="36"/>
        <end position="128"/>
    </location>
</feature>
<feature type="domain" description="D-glutamate N-acetyltransferase-like C-terminal" evidence="1">
    <location>
        <begin position="134"/>
        <end position="333"/>
    </location>
</feature>
<dbReference type="InterPro" id="IPR027417">
    <property type="entry name" value="P-loop_NTPase"/>
</dbReference>
<dbReference type="InterPro" id="IPR035086">
    <property type="entry name" value="DgcN-like_C"/>
</dbReference>
<dbReference type="STRING" id="660518.SAMN05216218_103219"/>